<feature type="domain" description="NTP pyrophosphohydrolase MazG-like" evidence="1">
    <location>
        <begin position="40"/>
        <end position="113"/>
    </location>
</feature>
<protein>
    <submittedName>
        <fullName evidence="2">MazG family protein</fullName>
    </submittedName>
</protein>
<dbReference type="PANTHER" id="PTHR30522:SF0">
    <property type="entry name" value="NUCLEOSIDE TRIPHOSPHATE PYROPHOSPHOHYDROLASE"/>
    <property type="match status" value="1"/>
</dbReference>
<dbReference type="GO" id="GO:0047429">
    <property type="term" value="F:nucleoside triphosphate diphosphatase activity"/>
    <property type="evidence" value="ECO:0007669"/>
    <property type="project" value="TreeGrafter"/>
</dbReference>
<dbReference type="GO" id="GO:0046076">
    <property type="term" value="P:dTTP catabolic process"/>
    <property type="evidence" value="ECO:0007669"/>
    <property type="project" value="TreeGrafter"/>
</dbReference>
<dbReference type="FunFam" id="1.10.287.1080:FF:000001">
    <property type="entry name" value="Nucleoside triphosphate pyrophosphohydrolase"/>
    <property type="match status" value="1"/>
</dbReference>
<dbReference type="GO" id="GO:0046052">
    <property type="term" value="P:UTP catabolic process"/>
    <property type="evidence" value="ECO:0007669"/>
    <property type="project" value="TreeGrafter"/>
</dbReference>
<gene>
    <name evidence="2" type="ORF">GNF83_17795</name>
</gene>
<dbReference type="EMBL" id="WNUR01000699">
    <property type="protein sequence ID" value="MDZ7542999.1"/>
    <property type="molecule type" value="Genomic_DNA"/>
</dbReference>
<dbReference type="CDD" id="cd11528">
    <property type="entry name" value="NTP-PPase_MazG_Nterm"/>
    <property type="match status" value="1"/>
</dbReference>
<dbReference type="Proteomes" id="UP001288944">
    <property type="component" value="Unassembled WGS sequence"/>
</dbReference>
<dbReference type="GO" id="GO:0046061">
    <property type="term" value="P:dATP catabolic process"/>
    <property type="evidence" value="ECO:0007669"/>
    <property type="project" value="TreeGrafter"/>
</dbReference>
<sequence>DYLTSIYIPKDINNKKDFNDLVEIIDTLRGENGCPWDIEQTHESIKNQLLEEAYEVIDSINNDDIDGMIEELGDVLLHVVFHGSIGKEDGYFNVYDIIESICNKMIYRHPHVFGEGKADNSGEVLSNWEELKKMEKSFTTVTEEMNAIANALPSLIRAHKVQKKASKVGFDWDNVE</sequence>
<dbReference type="InterPro" id="IPR004518">
    <property type="entry name" value="MazG-like_dom"/>
</dbReference>
<feature type="non-terminal residue" evidence="2">
    <location>
        <position position="1"/>
    </location>
</feature>
<name>A0AAW9K5J5_CLOPF</name>
<dbReference type="GO" id="GO:0006203">
    <property type="term" value="P:dGTP catabolic process"/>
    <property type="evidence" value="ECO:0007669"/>
    <property type="project" value="TreeGrafter"/>
</dbReference>
<feature type="non-terminal residue" evidence="2">
    <location>
        <position position="176"/>
    </location>
</feature>
<proteinExistence type="predicted"/>
<evidence type="ECO:0000313" key="3">
    <source>
        <dbReference type="Proteomes" id="UP001288944"/>
    </source>
</evidence>
<accession>A0AAW9K5J5</accession>
<reference evidence="2" key="1">
    <citation type="submission" date="2019-11" db="EMBL/GenBank/DDBJ databases">
        <title>Characterization of Clostridium perfringens isolates from swine manure treated agricultural soils.</title>
        <authorList>
            <person name="Wushke S.T."/>
        </authorList>
    </citation>
    <scope>NUCLEOTIDE SEQUENCE</scope>
    <source>
        <strain evidence="2">X62</strain>
    </source>
</reference>
<dbReference type="Pfam" id="PF03819">
    <property type="entry name" value="MazG"/>
    <property type="match status" value="1"/>
</dbReference>
<evidence type="ECO:0000259" key="1">
    <source>
        <dbReference type="Pfam" id="PF03819"/>
    </source>
</evidence>
<dbReference type="GO" id="GO:0046047">
    <property type="term" value="P:TTP catabolic process"/>
    <property type="evidence" value="ECO:0007669"/>
    <property type="project" value="TreeGrafter"/>
</dbReference>
<comment type="caution">
    <text evidence="2">The sequence shown here is derived from an EMBL/GenBank/DDBJ whole genome shotgun (WGS) entry which is preliminary data.</text>
</comment>
<dbReference type="InterPro" id="IPR011551">
    <property type="entry name" value="NTP_PyrPHydrolase_MazG"/>
</dbReference>
<dbReference type="GO" id="GO:0006950">
    <property type="term" value="P:response to stress"/>
    <property type="evidence" value="ECO:0007669"/>
    <property type="project" value="UniProtKB-ARBA"/>
</dbReference>
<evidence type="ECO:0000313" key="2">
    <source>
        <dbReference type="EMBL" id="MDZ7542999.1"/>
    </source>
</evidence>
<dbReference type="PANTHER" id="PTHR30522">
    <property type="entry name" value="NUCLEOSIDE TRIPHOSPHATE PYROPHOSPHOHYDROLASE"/>
    <property type="match status" value="1"/>
</dbReference>
<organism evidence="2 3">
    <name type="scientific">Clostridium perfringens</name>
    <dbReference type="NCBI Taxonomy" id="1502"/>
    <lineage>
        <taxon>Bacteria</taxon>
        <taxon>Bacillati</taxon>
        <taxon>Bacillota</taxon>
        <taxon>Clostridia</taxon>
        <taxon>Eubacteriales</taxon>
        <taxon>Clostridiaceae</taxon>
        <taxon>Clostridium</taxon>
    </lineage>
</organism>
<dbReference type="AlphaFoldDB" id="A0AAW9K5J5"/>
<dbReference type="Gene3D" id="1.10.287.1080">
    <property type="entry name" value="MazG-like"/>
    <property type="match status" value="2"/>
</dbReference>
<dbReference type="NCBIfam" id="TIGR00444">
    <property type="entry name" value="mazG"/>
    <property type="match status" value="1"/>
</dbReference>
<dbReference type="InterPro" id="IPR048015">
    <property type="entry name" value="NTP-PPase_MazG-like_N"/>
</dbReference>
<dbReference type="GO" id="GO:0046081">
    <property type="term" value="P:dUTP catabolic process"/>
    <property type="evidence" value="ECO:0007669"/>
    <property type="project" value="TreeGrafter"/>
</dbReference>
<dbReference type="SUPFAM" id="SSF101386">
    <property type="entry name" value="all-alpha NTP pyrophosphatases"/>
    <property type="match status" value="1"/>
</dbReference>